<comment type="caution">
    <text evidence="1">The sequence shown here is derived from an EMBL/GenBank/DDBJ whole genome shotgun (WGS) entry which is preliminary data.</text>
</comment>
<keyword evidence="2" id="KW-1185">Reference proteome</keyword>
<gene>
    <name evidence="1" type="ORF">R3P38DRAFT_2414657</name>
</gene>
<protein>
    <submittedName>
        <fullName evidence="1">Uncharacterized protein</fullName>
    </submittedName>
</protein>
<accession>A0AAW0ACI6</accession>
<evidence type="ECO:0000313" key="1">
    <source>
        <dbReference type="EMBL" id="KAK7006559.1"/>
    </source>
</evidence>
<feature type="non-terminal residue" evidence="1">
    <location>
        <position position="1"/>
    </location>
</feature>
<name>A0AAW0ACI6_9AGAR</name>
<feature type="non-terminal residue" evidence="1">
    <location>
        <position position="92"/>
    </location>
</feature>
<dbReference type="AlphaFoldDB" id="A0AAW0ACI6"/>
<organism evidence="1 2">
    <name type="scientific">Favolaschia claudopus</name>
    <dbReference type="NCBI Taxonomy" id="2862362"/>
    <lineage>
        <taxon>Eukaryota</taxon>
        <taxon>Fungi</taxon>
        <taxon>Dikarya</taxon>
        <taxon>Basidiomycota</taxon>
        <taxon>Agaricomycotina</taxon>
        <taxon>Agaricomycetes</taxon>
        <taxon>Agaricomycetidae</taxon>
        <taxon>Agaricales</taxon>
        <taxon>Marasmiineae</taxon>
        <taxon>Mycenaceae</taxon>
        <taxon>Favolaschia</taxon>
    </lineage>
</organism>
<proteinExistence type="predicted"/>
<dbReference type="EMBL" id="JAWWNJ010000075">
    <property type="protein sequence ID" value="KAK7006559.1"/>
    <property type="molecule type" value="Genomic_DNA"/>
</dbReference>
<dbReference type="Proteomes" id="UP001362999">
    <property type="component" value="Unassembled WGS sequence"/>
</dbReference>
<sequence>LSSELPVSIAARRAEGTKQMAGKWKEEWQQSPRAIKLSRLDRTPPSKRVLKLYKDRTRAEASVVTQLRTGHIGLNALLYRIKAVNSPLCAKC</sequence>
<evidence type="ECO:0000313" key="2">
    <source>
        <dbReference type="Proteomes" id="UP001362999"/>
    </source>
</evidence>
<reference evidence="1 2" key="1">
    <citation type="journal article" date="2024" name="J Genomics">
        <title>Draft genome sequencing and assembly of Favolaschia claudopus CIRM-BRFM 2984 isolated from oak limbs.</title>
        <authorList>
            <person name="Navarro D."/>
            <person name="Drula E."/>
            <person name="Chaduli D."/>
            <person name="Cazenave R."/>
            <person name="Ahrendt S."/>
            <person name="Wang J."/>
            <person name="Lipzen A."/>
            <person name="Daum C."/>
            <person name="Barry K."/>
            <person name="Grigoriev I.V."/>
            <person name="Favel A."/>
            <person name="Rosso M.N."/>
            <person name="Martin F."/>
        </authorList>
    </citation>
    <scope>NUCLEOTIDE SEQUENCE [LARGE SCALE GENOMIC DNA]</scope>
    <source>
        <strain evidence="1 2">CIRM-BRFM 2984</strain>
    </source>
</reference>